<dbReference type="PIRSF" id="PIRSF033091">
    <property type="entry name" value="Pesterase_YhaO"/>
    <property type="match status" value="1"/>
</dbReference>
<dbReference type="InterPro" id="IPR050535">
    <property type="entry name" value="DNA_Repair-Maintenance_Comp"/>
</dbReference>
<keyword evidence="3" id="KW-0269">Exonuclease</keyword>
<dbReference type="CDD" id="cd00840">
    <property type="entry name" value="MPP_Mre11_N"/>
    <property type="match status" value="1"/>
</dbReference>
<evidence type="ECO:0000313" key="4">
    <source>
        <dbReference type="Proteomes" id="UP001596410"/>
    </source>
</evidence>
<dbReference type="EMBL" id="JBHSZV010000032">
    <property type="protein sequence ID" value="MFC7062649.1"/>
    <property type="molecule type" value="Genomic_DNA"/>
</dbReference>
<dbReference type="PANTHER" id="PTHR30337">
    <property type="entry name" value="COMPONENT OF ATP-DEPENDENT DSDNA EXONUCLEASE"/>
    <property type="match status" value="1"/>
</dbReference>
<dbReference type="Gene3D" id="3.60.21.10">
    <property type="match status" value="1"/>
</dbReference>
<keyword evidence="1" id="KW-0378">Hydrolase</keyword>
<dbReference type="GO" id="GO:0004527">
    <property type="term" value="F:exonuclease activity"/>
    <property type="evidence" value="ECO:0007669"/>
    <property type="project" value="UniProtKB-KW"/>
</dbReference>
<proteinExistence type="predicted"/>
<accession>A0ABW2ENH6</accession>
<name>A0ABW2ENH6_9BACI</name>
<dbReference type="InterPro" id="IPR041796">
    <property type="entry name" value="Mre11_N"/>
</dbReference>
<comment type="caution">
    <text evidence="3">The sequence shown here is derived from an EMBL/GenBank/DDBJ whole genome shotgun (WGS) entry which is preliminary data.</text>
</comment>
<dbReference type="PANTHER" id="PTHR30337:SF7">
    <property type="entry name" value="PHOSPHOESTERASE"/>
    <property type="match status" value="1"/>
</dbReference>
<sequence length="415" mass="48522">MRSLRFIHSADLHLDSPFKGKSYLPDELKEQLRASTFEAYERLINQAIHHQVDFVLIVGDLFNEEMRSLKAQVKLREGFQRLEHYGIQVYVSYGNHDYIRGVHYPISYPSNVHIFKDEEVRSLPFYRDDRLIANIYGFSYEQRSVTENKAQLYNKQGEADYHIAMLHGSLETAQASHDVYAPFTMADLVRKSMDYWALGHIHKRQQLSDLPPVIYPGNIQGRSSKENEAKGCYLVEWKGDQFVPYFLPLHSFIYENVEQICKNLKHPEDLEALLEEAKQSIICDSPILLTITLKGDQGLLEKWKYEGVLKQWVEIVNERENIDQEWIWIDQVFIEDQPSWNESELKASAHFTGEVLRNFDNLSNDDIQDYMAPLYKHRRASKHLNDFSDTEQQEIMESAKSLVIQQLLKGKEVDS</sequence>
<protein>
    <submittedName>
        <fullName evidence="3">Exonuclease SbcCD subunit D</fullName>
    </submittedName>
</protein>
<evidence type="ECO:0000256" key="1">
    <source>
        <dbReference type="ARBA" id="ARBA00022801"/>
    </source>
</evidence>
<keyword evidence="3" id="KW-0540">Nuclease</keyword>
<dbReference type="RefSeq" id="WP_204709505.1">
    <property type="nucleotide sequence ID" value="NZ_JBHSZV010000032.1"/>
</dbReference>
<dbReference type="SUPFAM" id="SSF56300">
    <property type="entry name" value="Metallo-dependent phosphatases"/>
    <property type="match status" value="1"/>
</dbReference>
<dbReference type="InterPro" id="IPR029052">
    <property type="entry name" value="Metallo-depent_PP-like"/>
</dbReference>
<gene>
    <name evidence="3" type="ORF">ACFQIC_12375</name>
</gene>
<keyword evidence="4" id="KW-1185">Reference proteome</keyword>
<dbReference type="InterPro" id="IPR014576">
    <property type="entry name" value="Pesterase_YhaO"/>
</dbReference>
<organism evidence="3 4">
    <name type="scientific">Halobacillus seohaensis</name>
    <dbReference type="NCBI Taxonomy" id="447421"/>
    <lineage>
        <taxon>Bacteria</taxon>
        <taxon>Bacillati</taxon>
        <taxon>Bacillota</taxon>
        <taxon>Bacilli</taxon>
        <taxon>Bacillales</taxon>
        <taxon>Bacillaceae</taxon>
        <taxon>Halobacillus</taxon>
    </lineage>
</organism>
<dbReference type="Pfam" id="PF00149">
    <property type="entry name" value="Metallophos"/>
    <property type="match status" value="1"/>
</dbReference>
<feature type="domain" description="Calcineurin-like phosphoesterase" evidence="2">
    <location>
        <begin position="4"/>
        <end position="203"/>
    </location>
</feature>
<reference evidence="4" key="1">
    <citation type="journal article" date="2019" name="Int. J. Syst. Evol. Microbiol.">
        <title>The Global Catalogue of Microorganisms (GCM) 10K type strain sequencing project: providing services to taxonomists for standard genome sequencing and annotation.</title>
        <authorList>
            <consortium name="The Broad Institute Genomics Platform"/>
            <consortium name="The Broad Institute Genome Sequencing Center for Infectious Disease"/>
            <person name="Wu L."/>
            <person name="Ma J."/>
        </authorList>
    </citation>
    <scope>NUCLEOTIDE SEQUENCE [LARGE SCALE GENOMIC DNA]</scope>
    <source>
        <strain evidence="4">CGMCC 4.1621</strain>
    </source>
</reference>
<evidence type="ECO:0000313" key="3">
    <source>
        <dbReference type="EMBL" id="MFC7062649.1"/>
    </source>
</evidence>
<dbReference type="InterPro" id="IPR004843">
    <property type="entry name" value="Calcineurin-like_PHP"/>
</dbReference>
<evidence type="ECO:0000259" key="2">
    <source>
        <dbReference type="Pfam" id="PF00149"/>
    </source>
</evidence>
<dbReference type="Proteomes" id="UP001596410">
    <property type="component" value="Unassembled WGS sequence"/>
</dbReference>